<evidence type="ECO:0000259" key="1">
    <source>
        <dbReference type="PROSITE" id="PS51186"/>
    </source>
</evidence>
<keyword evidence="2" id="KW-0808">Transferase</keyword>
<name>A0A841Q8T9_9BACI</name>
<reference evidence="2 3" key="1">
    <citation type="submission" date="2020-08" db="EMBL/GenBank/DDBJ databases">
        <title>Genomic Encyclopedia of Type Strains, Phase IV (KMG-IV): sequencing the most valuable type-strain genomes for metagenomic binning, comparative biology and taxonomic classification.</title>
        <authorList>
            <person name="Goeker M."/>
        </authorList>
    </citation>
    <scope>NUCLEOTIDE SEQUENCE [LARGE SCALE GENOMIC DNA]</scope>
    <source>
        <strain evidence="2 3">DSM 19612</strain>
    </source>
</reference>
<proteinExistence type="predicted"/>
<feature type="domain" description="N-acetyltransferase" evidence="1">
    <location>
        <begin position="4"/>
        <end position="155"/>
    </location>
</feature>
<dbReference type="PANTHER" id="PTHR43617:SF2">
    <property type="entry name" value="UPF0039 PROTEIN SLL0451"/>
    <property type="match status" value="1"/>
</dbReference>
<gene>
    <name evidence="2" type="ORF">HNQ94_003309</name>
</gene>
<dbReference type="Gene3D" id="3.40.630.30">
    <property type="match status" value="1"/>
</dbReference>
<accession>A0A841Q8T9</accession>
<dbReference type="AlphaFoldDB" id="A0A841Q8T9"/>
<dbReference type="InterPro" id="IPR016181">
    <property type="entry name" value="Acyl_CoA_acyltransferase"/>
</dbReference>
<organism evidence="2 3">
    <name type="scientific">Salirhabdus euzebyi</name>
    <dbReference type="NCBI Taxonomy" id="394506"/>
    <lineage>
        <taxon>Bacteria</taxon>
        <taxon>Bacillati</taxon>
        <taxon>Bacillota</taxon>
        <taxon>Bacilli</taxon>
        <taxon>Bacillales</taxon>
        <taxon>Bacillaceae</taxon>
        <taxon>Salirhabdus</taxon>
    </lineage>
</organism>
<dbReference type="PANTHER" id="PTHR43617">
    <property type="entry name" value="L-AMINO ACID N-ACETYLTRANSFERASE"/>
    <property type="match status" value="1"/>
</dbReference>
<dbReference type="Pfam" id="PF00583">
    <property type="entry name" value="Acetyltransf_1"/>
    <property type="match status" value="1"/>
</dbReference>
<sequence length="179" mass="20315">MIIIKIREATLKDLPGIKATVKSAFYREGKHELYNEWEFAERVTQDRGFVKELCLVAVLDEEIVGYILLSKAQIGQKQGLSLGPLAVTKDLQNKGIGKKLVRKGLDIAKSLGYKWVVLLGGDYYLQFGFKPALAHNILLSEDNPENKYVKICFLNETDHEMNGIIRYCDSFYNQNGELL</sequence>
<dbReference type="EMBL" id="JACHGH010000012">
    <property type="protein sequence ID" value="MBB6454820.1"/>
    <property type="molecule type" value="Genomic_DNA"/>
</dbReference>
<evidence type="ECO:0000313" key="3">
    <source>
        <dbReference type="Proteomes" id="UP000581688"/>
    </source>
</evidence>
<dbReference type="SUPFAM" id="SSF55729">
    <property type="entry name" value="Acyl-CoA N-acyltransferases (Nat)"/>
    <property type="match status" value="1"/>
</dbReference>
<dbReference type="InterPro" id="IPR000182">
    <property type="entry name" value="GNAT_dom"/>
</dbReference>
<protein>
    <submittedName>
        <fullName evidence="2">Putative N-acetyltransferase YhbS</fullName>
    </submittedName>
</protein>
<dbReference type="CDD" id="cd04301">
    <property type="entry name" value="NAT_SF"/>
    <property type="match status" value="1"/>
</dbReference>
<evidence type="ECO:0000313" key="2">
    <source>
        <dbReference type="EMBL" id="MBB6454820.1"/>
    </source>
</evidence>
<dbReference type="PROSITE" id="PS51186">
    <property type="entry name" value="GNAT"/>
    <property type="match status" value="1"/>
</dbReference>
<keyword evidence="3" id="KW-1185">Reference proteome</keyword>
<dbReference type="Proteomes" id="UP000581688">
    <property type="component" value="Unassembled WGS sequence"/>
</dbReference>
<comment type="caution">
    <text evidence="2">The sequence shown here is derived from an EMBL/GenBank/DDBJ whole genome shotgun (WGS) entry which is preliminary data.</text>
</comment>
<dbReference type="InterPro" id="IPR050276">
    <property type="entry name" value="MshD_Acetyltransferase"/>
</dbReference>
<dbReference type="RefSeq" id="WP_174497347.1">
    <property type="nucleotide sequence ID" value="NZ_CADDWK010000014.1"/>
</dbReference>
<dbReference type="GO" id="GO:0016747">
    <property type="term" value="F:acyltransferase activity, transferring groups other than amino-acyl groups"/>
    <property type="evidence" value="ECO:0007669"/>
    <property type="project" value="InterPro"/>
</dbReference>